<dbReference type="RefSeq" id="WP_012500946.1">
    <property type="nucleotide sequence ID" value="NC_011026.1"/>
</dbReference>
<dbReference type="STRING" id="517418.Ctha_2415"/>
<dbReference type="PANTHER" id="PTHR43738">
    <property type="entry name" value="ABC TRANSPORTER, MEMBRANE PROTEIN"/>
    <property type="match status" value="1"/>
</dbReference>
<dbReference type="Proteomes" id="UP000001208">
    <property type="component" value="Chromosome"/>
</dbReference>
<feature type="transmembrane region" description="Helical" evidence="7">
    <location>
        <begin position="326"/>
        <end position="351"/>
    </location>
</feature>
<dbReference type="InterPro" id="IPR051125">
    <property type="entry name" value="ABC-4/HrtB_transporter"/>
</dbReference>
<organism evidence="10 11">
    <name type="scientific">Chloroherpeton thalassium (strain ATCC 35110 / GB-78)</name>
    <dbReference type="NCBI Taxonomy" id="517418"/>
    <lineage>
        <taxon>Bacteria</taxon>
        <taxon>Pseudomonadati</taxon>
        <taxon>Chlorobiota</taxon>
        <taxon>Chlorobiia</taxon>
        <taxon>Chlorobiales</taxon>
        <taxon>Chloroherpetonaceae</taxon>
        <taxon>Chloroherpeton</taxon>
    </lineage>
</organism>
<sequence>MNDLKLVLKNIVQRRFSISLTALSVALGVALIAATLSIKKQVEENFKQSSLGYEMIVGAKGSSMQLVLNTVFMLGNPVGNIRYEVYESLKNDRRVALALPYALGDNFQGFKIVGTTDEIFSEFNYKKGKKFALKEGRAFQTDESFLAVLGSEAAKKTGLKIGDKFVATHGLQEETAEGVGHKHEDSPFTVAGILEPTGTTADKIIYTTLKSVWKVHSHELSHQSSFPFGGHPMSESEPEMVHAEHETEDEHHDAHAEHETEDEHHHHVHDENEPMKEDITAVIVKVRSPLFALHLYKNINDGTLAQASIPVNEIKDLFAIVSNVDMLFFAITLLVILVSLIGMMVAIYNSLNERRREIAIMRSLGAHKLRIFNIITLEAGFISFAGTLVGIFLGKAIIWLVGGYVEHTTGVEIAVSLLNPVKLTENFSFPVEIMLILAVPLCGAFAGIIPALNAYRTDVAKNLNPIS</sequence>
<keyword evidence="2" id="KW-1003">Cell membrane</keyword>
<evidence type="ECO:0000313" key="10">
    <source>
        <dbReference type="EMBL" id="ACF14864.1"/>
    </source>
</evidence>
<dbReference type="KEGG" id="cts:Ctha_2415"/>
<dbReference type="GO" id="GO:0005886">
    <property type="term" value="C:plasma membrane"/>
    <property type="evidence" value="ECO:0007669"/>
    <property type="project" value="UniProtKB-SubCell"/>
</dbReference>
<dbReference type="eggNOG" id="COG0577">
    <property type="taxonomic scope" value="Bacteria"/>
</dbReference>
<keyword evidence="11" id="KW-1185">Reference proteome</keyword>
<feature type="domain" description="MacB-like periplasmic core" evidence="9">
    <location>
        <begin position="20"/>
        <end position="212"/>
    </location>
</feature>
<evidence type="ECO:0008006" key="12">
    <source>
        <dbReference type="Google" id="ProtNLM"/>
    </source>
</evidence>
<gene>
    <name evidence="10" type="ordered locus">Ctha_2415</name>
</gene>
<evidence type="ECO:0000256" key="5">
    <source>
        <dbReference type="ARBA" id="ARBA00023136"/>
    </source>
</evidence>
<dbReference type="Pfam" id="PF02687">
    <property type="entry name" value="FtsX"/>
    <property type="match status" value="1"/>
</dbReference>
<comment type="subcellular location">
    <subcellularLocation>
        <location evidence="1">Cell membrane</location>
        <topology evidence="1">Multi-pass membrane protein</topology>
    </subcellularLocation>
</comment>
<dbReference type="PANTHER" id="PTHR43738:SF2">
    <property type="entry name" value="ABC TRANSPORTER PERMEASE"/>
    <property type="match status" value="1"/>
</dbReference>
<evidence type="ECO:0000256" key="6">
    <source>
        <dbReference type="SAM" id="MobiDB-lite"/>
    </source>
</evidence>
<feature type="transmembrane region" description="Helical" evidence="7">
    <location>
        <begin position="371"/>
        <end position="393"/>
    </location>
</feature>
<dbReference type="Pfam" id="PF12704">
    <property type="entry name" value="MacB_PCD"/>
    <property type="match status" value="1"/>
</dbReference>
<keyword evidence="5 7" id="KW-0472">Membrane</keyword>
<evidence type="ECO:0000256" key="1">
    <source>
        <dbReference type="ARBA" id="ARBA00004651"/>
    </source>
</evidence>
<dbReference type="InterPro" id="IPR025857">
    <property type="entry name" value="MacB_PCD"/>
</dbReference>
<dbReference type="EMBL" id="CP001100">
    <property type="protein sequence ID" value="ACF14864.1"/>
    <property type="molecule type" value="Genomic_DNA"/>
</dbReference>
<evidence type="ECO:0000313" key="11">
    <source>
        <dbReference type="Proteomes" id="UP000001208"/>
    </source>
</evidence>
<protein>
    <recommendedName>
        <fullName evidence="12">ABC3 transporter permease protein domain-containing protein</fullName>
    </recommendedName>
</protein>
<dbReference type="OrthoDB" id="9784014at2"/>
<feature type="domain" description="ABC3 transporter permease C-terminal" evidence="8">
    <location>
        <begin position="330"/>
        <end position="457"/>
    </location>
</feature>
<feature type="transmembrane region" description="Helical" evidence="7">
    <location>
        <begin position="20"/>
        <end position="38"/>
    </location>
</feature>
<evidence type="ECO:0000256" key="4">
    <source>
        <dbReference type="ARBA" id="ARBA00022989"/>
    </source>
</evidence>
<evidence type="ECO:0000259" key="8">
    <source>
        <dbReference type="Pfam" id="PF02687"/>
    </source>
</evidence>
<keyword evidence="3 7" id="KW-0812">Transmembrane</keyword>
<feature type="compositionally biased region" description="Basic and acidic residues" evidence="6">
    <location>
        <begin position="239"/>
        <end position="274"/>
    </location>
</feature>
<accession>B3QX54</accession>
<proteinExistence type="predicted"/>
<evidence type="ECO:0000256" key="3">
    <source>
        <dbReference type="ARBA" id="ARBA00022692"/>
    </source>
</evidence>
<feature type="region of interest" description="Disordered" evidence="6">
    <location>
        <begin position="224"/>
        <end position="274"/>
    </location>
</feature>
<reference evidence="10 11" key="1">
    <citation type="submission" date="2008-06" db="EMBL/GenBank/DDBJ databases">
        <title>Complete sequence of Chloroherpeton thalassium ATCC 35110.</title>
        <authorList>
            <consortium name="US DOE Joint Genome Institute"/>
            <person name="Lucas S."/>
            <person name="Copeland A."/>
            <person name="Lapidus A."/>
            <person name="Glavina del Rio T."/>
            <person name="Dalin E."/>
            <person name="Tice H."/>
            <person name="Bruce D."/>
            <person name="Goodwin L."/>
            <person name="Pitluck S."/>
            <person name="Schmutz J."/>
            <person name="Larimer F."/>
            <person name="Land M."/>
            <person name="Hauser L."/>
            <person name="Kyrpides N."/>
            <person name="Mikhailova N."/>
            <person name="Liu Z."/>
            <person name="Li T."/>
            <person name="Zhao F."/>
            <person name="Overmann J."/>
            <person name="Bryant D.A."/>
            <person name="Richardson P."/>
        </authorList>
    </citation>
    <scope>NUCLEOTIDE SEQUENCE [LARGE SCALE GENOMIC DNA]</scope>
    <source>
        <strain evidence="11">ATCC 35110 / GB-78</strain>
    </source>
</reference>
<name>B3QX54_CHLT3</name>
<evidence type="ECO:0000256" key="7">
    <source>
        <dbReference type="SAM" id="Phobius"/>
    </source>
</evidence>
<feature type="transmembrane region" description="Helical" evidence="7">
    <location>
        <begin position="433"/>
        <end position="455"/>
    </location>
</feature>
<dbReference type="AlphaFoldDB" id="B3QX54"/>
<evidence type="ECO:0000259" key="9">
    <source>
        <dbReference type="Pfam" id="PF12704"/>
    </source>
</evidence>
<dbReference type="InterPro" id="IPR003838">
    <property type="entry name" value="ABC3_permease_C"/>
</dbReference>
<keyword evidence="4 7" id="KW-1133">Transmembrane helix</keyword>
<evidence type="ECO:0000256" key="2">
    <source>
        <dbReference type="ARBA" id="ARBA00022475"/>
    </source>
</evidence>
<dbReference type="HOGENOM" id="CLU_035316_1_0_10"/>